<keyword evidence="3" id="KW-0378">Hydrolase</keyword>
<dbReference type="SUPFAM" id="SSF52467">
    <property type="entry name" value="DHS-like NAD/FAD-binding domain"/>
    <property type="match status" value="1"/>
</dbReference>
<evidence type="ECO:0000256" key="4">
    <source>
        <dbReference type="ARBA" id="ARBA00022833"/>
    </source>
</evidence>
<organism evidence="10 11">
    <name type="scientific">Setomelanomma holmii</name>
    <dbReference type="NCBI Taxonomy" id="210430"/>
    <lineage>
        <taxon>Eukaryota</taxon>
        <taxon>Fungi</taxon>
        <taxon>Dikarya</taxon>
        <taxon>Ascomycota</taxon>
        <taxon>Pezizomycotina</taxon>
        <taxon>Dothideomycetes</taxon>
        <taxon>Pleosporomycetidae</taxon>
        <taxon>Pleosporales</taxon>
        <taxon>Pleosporineae</taxon>
        <taxon>Phaeosphaeriaceae</taxon>
        <taxon>Setomelanomma</taxon>
    </lineage>
</organism>
<comment type="caution">
    <text evidence="7">Lacks conserved residue(s) required for the propagation of feature annotation.</text>
</comment>
<dbReference type="InterPro" id="IPR002589">
    <property type="entry name" value="Macro_dom"/>
</dbReference>
<dbReference type="InterPro" id="IPR026590">
    <property type="entry name" value="Ssirtuin_cat_dom"/>
</dbReference>
<evidence type="ECO:0000256" key="5">
    <source>
        <dbReference type="ARBA" id="ARBA00023027"/>
    </source>
</evidence>
<dbReference type="InterPro" id="IPR029035">
    <property type="entry name" value="DHS-like_NAD/FAD-binding_dom"/>
</dbReference>
<dbReference type="InterPro" id="IPR043472">
    <property type="entry name" value="Macro_dom-like"/>
</dbReference>
<dbReference type="Pfam" id="PF01661">
    <property type="entry name" value="Macro"/>
    <property type="match status" value="1"/>
</dbReference>
<evidence type="ECO:0000256" key="6">
    <source>
        <dbReference type="ARBA" id="ARBA00023295"/>
    </source>
</evidence>
<feature type="domain" description="Macro" evidence="9">
    <location>
        <begin position="82"/>
        <end position="283"/>
    </location>
</feature>
<dbReference type="Gene3D" id="3.40.50.1220">
    <property type="entry name" value="TPP-binding domain"/>
    <property type="match status" value="1"/>
</dbReference>
<dbReference type="PANTHER" id="PTHR11106:SF121">
    <property type="entry name" value="ADP-RIBOSE 1''-PHOSPHATE PHOSPHATASE"/>
    <property type="match status" value="1"/>
</dbReference>
<evidence type="ECO:0000259" key="8">
    <source>
        <dbReference type="PROSITE" id="PS50305"/>
    </source>
</evidence>
<dbReference type="SMART" id="SM00506">
    <property type="entry name" value="A1pp"/>
    <property type="match status" value="1"/>
</dbReference>
<gene>
    <name evidence="10" type="ORF">EK21DRAFT_61278</name>
</gene>
<dbReference type="AlphaFoldDB" id="A0A9P4LPG6"/>
<feature type="binding site" evidence="7">
    <location>
        <position position="478"/>
    </location>
    <ligand>
        <name>Zn(2+)</name>
        <dbReference type="ChEBI" id="CHEBI:29105"/>
    </ligand>
</feature>
<comment type="caution">
    <text evidence="10">The sequence shown here is derived from an EMBL/GenBank/DDBJ whole genome shotgun (WGS) entry which is preliminary data.</text>
</comment>
<evidence type="ECO:0000256" key="3">
    <source>
        <dbReference type="ARBA" id="ARBA00022801"/>
    </source>
</evidence>
<reference evidence="10" key="1">
    <citation type="journal article" date="2020" name="Stud. Mycol.">
        <title>101 Dothideomycetes genomes: a test case for predicting lifestyles and emergence of pathogens.</title>
        <authorList>
            <person name="Haridas S."/>
            <person name="Albert R."/>
            <person name="Binder M."/>
            <person name="Bloem J."/>
            <person name="Labutti K."/>
            <person name="Salamov A."/>
            <person name="Andreopoulos B."/>
            <person name="Baker S."/>
            <person name="Barry K."/>
            <person name="Bills G."/>
            <person name="Bluhm B."/>
            <person name="Cannon C."/>
            <person name="Castanera R."/>
            <person name="Culley D."/>
            <person name="Daum C."/>
            <person name="Ezra D."/>
            <person name="Gonzalez J."/>
            <person name="Henrissat B."/>
            <person name="Kuo A."/>
            <person name="Liang C."/>
            <person name="Lipzen A."/>
            <person name="Lutzoni F."/>
            <person name="Magnuson J."/>
            <person name="Mondo S."/>
            <person name="Nolan M."/>
            <person name="Ohm R."/>
            <person name="Pangilinan J."/>
            <person name="Park H.-J."/>
            <person name="Ramirez L."/>
            <person name="Alfaro M."/>
            <person name="Sun H."/>
            <person name="Tritt A."/>
            <person name="Yoshinaga Y."/>
            <person name="Zwiers L.-H."/>
            <person name="Turgeon B."/>
            <person name="Goodwin S."/>
            <person name="Spatafora J."/>
            <person name="Crous P."/>
            <person name="Grigoriev I."/>
        </authorList>
    </citation>
    <scope>NUCLEOTIDE SEQUENCE</scope>
    <source>
        <strain evidence="10">CBS 110217</strain>
    </source>
</reference>
<evidence type="ECO:0000256" key="1">
    <source>
        <dbReference type="ARBA" id="ARBA00001947"/>
    </source>
</evidence>
<evidence type="ECO:0000259" key="9">
    <source>
        <dbReference type="PROSITE" id="PS51154"/>
    </source>
</evidence>
<feature type="domain" description="Deacetylase sirtuin-type" evidence="8">
    <location>
        <begin position="297"/>
        <end position="571"/>
    </location>
</feature>
<evidence type="ECO:0000256" key="7">
    <source>
        <dbReference type="PROSITE-ProRule" id="PRU00236"/>
    </source>
</evidence>
<dbReference type="PANTHER" id="PTHR11106">
    <property type="entry name" value="GANGLIOSIDE INDUCED DIFFERENTIATION ASSOCIATED PROTEIN 2-RELATED"/>
    <property type="match status" value="1"/>
</dbReference>
<keyword evidence="11" id="KW-1185">Reference proteome</keyword>
<protein>
    <submittedName>
        <fullName evidence="10">A1pp-domain-containing protein</fullName>
    </submittedName>
</protein>
<dbReference type="Proteomes" id="UP000799777">
    <property type="component" value="Unassembled WGS sequence"/>
</dbReference>
<accession>A0A9P4LPG6</accession>
<dbReference type="PROSITE" id="PS50305">
    <property type="entry name" value="SIRTUIN"/>
    <property type="match status" value="1"/>
</dbReference>
<proteinExistence type="predicted"/>
<keyword evidence="2 7" id="KW-0479">Metal-binding</keyword>
<evidence type="ECO:0000256" key="2">
    <source>
        <dbReference type="ARBA" id="ARBA00022723"/>
    </source>
</evidence>
<dbReference type="EMBL" id="ML978174">
    <property type="protein sequence ID" value="KAF2032175.1"/>
    <property type="molecule type" value="Genomic_DNA"/>
</dbReference>
<comment type="cofactor">
    <cofactor evidence="1">
        <name>Zn(2+)</name>
        <dbReference type="ChEBI" id="CHEBI:29105"/>
    </cofactor>
</comment>
<feature type="binding site" evidence="7">
    <location>
        <position position="436"/>
    </location>
    <ligand>
        <name>Zn(2+)</name>
        <dbReference type="ChEBI" id="CHEBI:29105"/>
    </ligand>
</feature>
<keyword evidence="4 7" id="KW-0862">Zinc</keyword>
<feature type="binding site" evidence="7">
    <location>
        <position position="440"/>
    </location>
    <ligand>
        <name>Zn(2+)</name>
        <dbReference type="ChEBI" id="CHEBI:29105"/>
    </ligand>
</feature>
<dbReference type="GO" id="GO:0016798">
    <property type="term" value="F:hydrolase activity, acting on glycosyl bonds"/>
    <property type="evidence" value="ECO:0007669"/>
    <property type="project" value="UniProtKB-KW"/>
</dbReference>
<dbReference type="GO" id="GO:0046872">
    <property type="term" value="F:metal ion binding"/>
    <property type="evidence" value="ECO:0007669"/>
    <property type="project" value="UniProtKB-KW"/>
</dbReference>
<dbReference type="OrthoDB" id="6077599at2759"/>
<dbReference type="SUPFAM" id="SSF52949">
    <property type="entry name" value="Macro domain-like"/>
    <property type="match status" value="1"/>
</dbReference>
<dbReference type="Gene3D" id="3.40.220.10">
    <property type="entry name" value="Leucine Aminopeptidase, subunit E, domain 1"/>
    <property type="match status" value="1"/>
</dbReference>
<name>A0A9P4LPG6_9PLEO</name>
<evidence type="ECO:0000313" key="10">
    <source>
        <dbReference type="EMBL" id="KAF2032175.1"/>
    </source>
</evidence>
<feature type="binding site" evidence="7">
    <location>
        <position position="475"/>
    </location>
    <ligand>
        <name>Zn(2+)</name>
        <dbReference type="ChEBI" id="CHEBI:29105"/>
    </ligand>
</feature>
<evidence type="ECO:0000313" key="11">
    <source>
        <dbReference type="Proteomes" id="UP000799777"/>
    </source>
</evidence>
<keyword evidence="6" id="KW-0326">Glycosidase</keyword>
<dbReference type="PROSITE" id="PS51154">
    <property type="entry name" value="MACRO"/>
    <property type="match status" value="1"/>
</dbReference>
<keyword evidence="5" id="KW-0520">NAD</keyword>
<sequence length="587" mass="64702">MSLLERALSHLIHESKNRQVQHVEQHLDQYETWEKFHLLQQLLCIPQPSPALPSSVLNDIDTMLTHSLNSRILTHGSSIPNHAVLQRPNKPSINLKIWQGDITSLTDDVTAITNAANSQMLGCFQPSHKCIDNVIHAAAGPRLRQECFDIMQARGTELPVGEALVTRGYCLPSPYVVHTVGPQLARGTEPTDTEVQQLRQCYVSVLEQVEALPSNEDGSKSVALCGISTGLFAFPTKLAAKTAVETVTAWLVHNEDTNITDIIFVTFAEGDLEIYTSIFNNIPHPWHISTPPSSPTIQISSQTLTTARSWLASSSSILISAGAGLSAADGLDYTSRSLFSAHFPTFLALGLSTLYSAIGFTNWPSEADKWAYYFTNISMVRAWPGWPVYQRLIPWLQKSGKNVHVRTSNADGLFLANGWREDRLSTPQGRYSVLQCLAKCRPESTFDTMTYYEAALPHLDPESQKLTDPYKIPCCPNCGGEMMLCVRGGSWFNETPFMEGEARWKEWRRGVLDGAGKAVVLELGVGMNTPGVLRWPNEDLVRKGDGRIKLVRIGVGPSAVVPEDLEENGWAVSVEGDIKLALPSLLG</sequence>